<accession>A0A6J5LW73</accession>
<keyword evidence="1" id="KW-0175">Coiled coil</keyword>
<organism evidence="3">
    <name type="scientific">uncultured Caudovirales phage</name>
    <dbReference type="NCBI Taxonomy" id="2100421"/>
    <lineage>
        <taxon>Viruses</taxon>
        <taxon>Duplodnaviria</taxon>
        <taxon>Heunggongvirae</taxon>
        <taxon>Uroviricota</taxon>
        <taxon>Caudoviricetes</taxon>
        <taxon>Peduoviridae</taxon>
        <taxon>Maltschvirus</taxon>
        <taxon>Maltschvirus maltsch</taxon>
    </lineage>
</organism>
<keyword evidence="2" id="KW-0812">Transmembrane</keyword>
<sequence>MNFDDIIIPSITGAIGAFVTWLAGRKKENVEVQGSEITNTQEAIKIWREMAEDMSNKVKELSDKVDLLTQEVHNLRSENSDLKLKIGLDGNESASIKKVRSSKPKQS</sequence>
<protein>
    <submittedName>
        <fullName evidence="3">Uncharacterized protein</fullName>
    </submittedName>
</protein>
<reference evidence="3" key="1">
    <citation type="submission" date="2020-04" db="EMBL/GenBank/DDBJ databases">
        <authorList>
            <person name="Chiriac C."/>
            <person name="Salcher M."/>
            <person name="Ghai R."/>
            <person name="Kavagutti S V."/>
        </authorList>
    </citation>
    <scope>NUCLEOTIDE SEQUENCE</scope>
</reference>
<name>A0A6J5LW73_9CAUD</name>
<feature type="transmembrane region" description="Helical" evidence="2">
    <location>
        <begin position="6"/>
        <end position="24"/>
    </location>
</feature>
<keyword evidence="2" id="KW-1133">Transmembrane helix</keyword>
<keyword evidence="2" id="KW-0472">Membrane</keyword>
<gene>
    <name evidence="3" type="ORF">UFOVP324_30</name>
</gene>
<proteinExistence type="predicted"/>
<evidence type="ECO:0000313" key="3">
    <source>
        <dbReference type="EMBL" id="CAB4137363.1"/>
    </source>
</evidence>
<evidence type="ECO:0000256" key="1">
    <source>
        <dbReference type="SAM" id="Coils"/>
    </source>
</evidence>
<feature type="coiled-coil region" evidence="1">
    <location>
        <begin position="44"/>
        <end position="85"/>
    </location>
</feature>
<evidence type="ECO:0000256" key="2">
    <source>
        <dbReference type="SAM" id="Phobius"/>
    </source>
</evidence>
<dbReference type="EMBL" id="LR796334">
    <property type="protein sequence ID" value="CAB4137363.1"/>
    <property type="molecule type" value="Genomic_DNA"/>
</dbReference>